<protein>
    <recommendedName>
        <fullName evidence="3">LAGLIDADG homing endonuclease</fullName>
    </recommendedName>
</protein>
<evidence type="ECO:0000313" key="1">
    <source>
        <dbReference type="EMBL" id="KAG9441741.1"/>
    </source>
</evidence>
<comment type="caution">
    <text evidence="1">The sequence shown here is derived from an EMBL/GenBank/DDBJ whole genome shotgun (WGS) entry which is preliminary data.</text>
</comment>
<accession>A0AAV7E002</accession>
<dbReference type="Proteomes" id="UP000825729">
    <property type="component" value="Unassembled WGS sequence"/>
</dbReference>
<organism evidence="1 2">
    <name type="scientific">Aristolochia fimbriata</name>
    <name type="common">White veined hardy Dutchman's pipe vine</name>
    <dbReference type="NCBI Taxonomy" id="158543"/>
    <lineage>
        <taxon>Eukaryota</taxon>
        <taxon>Viridiplantae</taxon>
        <taxon>Streptophyta</taxon>
        <taxon>Embryophyta</taxon>
        <taxon>Tracheophyta</taxon>
        <taxon>Spermatophyta</taxon>
        <taxon>Magnoliopsida</taxon>
        <taxon>Magnoliidae</taxon>
        <taxon>Piperales</taxon>
        <taxon>Aristolochiaceae</taxon>
        <taxon>Aristolochia</taxon>
    </lineage>
</organism>
<gene>
    <name evidence="1" type="ORF">H6P81_017595</name>
</gene>
<name>A0AAV7E002_ARIFI</name>
<dbReference type="EMBL" id="JAINDJ010000007">
    <property type="protein sequence ID" value="KAG9441741.1"/>
    <property type="molecule type" value="Genomic_DNA"/>
</dbReference>
<sequence>MEADVWIKAIIIFFTKYVDLEVNKMESGLTTRCSPVCFLEAVQKAELKKKHIRAIKKTPFGHFLEVKGGHIEVTLVSSLTKKFCKVRNFFFIGKRYMEFSAIELSNMIGLPFKGSHLVVGKCNKISDFVVNYFHEKTLNRKDIARKLRRLVRKDGDVETITKLVVLMVFVYSLLPSKLRRPAHLV</sequence>
<keyword evidence="2" id="KW-1185">Reference proteome</keyword>
<evidence type="ECO:0008006" key="3">
    <source>
        <dbReference type="Google" id="ProtNLM"/>
    </source>
</evidence>
<proteinExistence type="predicted"/>
<evidence type="ECO:0000313" key="2">
    <source>
        <dbReference type="Proteomes" id="UP000825729"/>
    </source>
</evidence>
<dbReference type="AlphaFoldDB" id="A0AAV7E002"/>
<reference evidence="1 2" key="1">
    <citation type="submission" date="2021-07" db="EMBL/GenBank/DDBJ databases">
        <title>The Aristolochia fimbriata genome: insights into angiosperm evolution, floral development and chemical biosynthesis.</title>
        <authorList>
            <person name="Jiao Y."/>
        </authorList>
    </citation>
    <scope>NUCLEOTIDE SEQUENCE [LARGE SCALE GENOMIC DNA]</scope>
    <source>
        <strain evidence="1">IBCAS-2021</strain>
        <tissue evidence="1">Leaf</tissue>
    </source>
</reference>